<dbReference type="Gene3D" id="1.20.1250.20">
    <property type="entry name" value="MFS general substrate transporter like domains"/>
    <property type="match status" value="1"/>
</dbReference>
<evidence type="ECO:0000313" key="7">
    <source>
        <dbReference type="EMBL" id="UJO24856.1"/>
    </source>
</evidence>
<dbReference type="InterPro" id="IPR036259">
    <property type="entry name" value="MFS_trans_sf"/>
</dbReference>
<dbReference type="PANTHER" id="PTHR43791:SF63">
    <property type="entry name" value="HIGH AFFINITY CYSTEINE TRANSPORTER"/>
    <property type="match status" value="1"/>
</dbReference>
<reference evidence="7" key="1">
    <citation type="submission" date="2021-12" db="EMBL/GenBank/DDBJ databases">
        <authorList>
            <person name="Zaccaron A."/>
            <person name="Stergiopoulos I."/>
        </authorList>
    </citation>
    <scope>NUCLEOTIDE SEQUENCE</scope>
    <source>
        <strain evidence="7">Race5_Kim</strain>
    </source>
</reference>
<organism evidence="7 8">
    <name type="scientific">Passalora fulva</name>
    <name type="common">Tomato leaf mold</name>
    <name type="synonym">Cladosporium fulvum</name>
    <dbReference type="NCBI Taxonomy" id="5499"/>
    <lineage>
        <taxon>Eukaryota</taxon>
        <taxon>Fungi</taxon>
        <taxon>Dikarya</taxon>
        <taxon>Ascomycota</taxon>
        <taxon>Pezizomycotina</taxon>
        <taxon>Dothideomycetes</taxon>
        <taxon>Dothideomycetidae</taxon>
        <taxon>Mycosphaerellales</taxon>
        <taxon>Mycosphaerellaceae</taxon>
        <taxon>Fulvia</taxon>
    </lineage>
</organism>
<dbReference type="OrthoDB" id="6730379at2759"/>
<dbReference type="Pfam" id="PF07690">
    <property type="entry name" value="MFS_1"/>
    <property type="match status" value="1"/>
</dbReference>
<dbReference type="GO" id="GO:0016020">
    <property type="term" value="C:membrane"/>
    <property type="evidence" value="ECO:0007669"/>
    <property type="project" value="UniProtKB-SubCell"/>
</dbReference>
<evidence type="ECO:0000313" key="8">
    <source>
        <dbReference type="Proteomes" id="UP000756132"/>
    </source>
</evidence>
<evidence type="ECO:0000256" key="3">
    <source>
        <dbReference type="ARBA" id="ARBA00022692"/>
    </source>
</evidence>
<dbReference type="Proteomes" id="UP000756132">
    <property type="component" value="Chromosome 13"/>
</dbReference>
<keyword evidence="3 6" id="KW-0812">Transmembrane</keyword>
<sequence length="433" mass="48474">MPLLMVMYFIQSLDKTTLGTSSILGLLEDNGLSKSQYNWLGTISYLACLVFEWPQNLGLQRYPPGKWMACNILIWAVVLCATSACHNFDGLFVCRLLLGACEGSITAGFLIMTSMFYTHDEAMPRISYWSLMNGAASIFAGFVSFGVYHVDNEIIAPWRVFYILTGGMTLIVGVCFWFLIPDNPMQAHFLTPEERLNAIARLRNKSTGVENKPWKREQFLEALTDWKVWSFALYAAISNISNSMGNYTAPIIKSPGFNVGQTTLLGTVNGAMEMTAILFGVWLFTKLPNSRALLGAWFALPNIISGVLLVAPPLSAQGVLLFAMYISFWGGPAFIFAMAWLAATTSGHTKKTTANAMLFIGYCLGNLLSPQMWEGKYAPRYYVPWGIILGTYVARPVMLVIMRWYMVKENRRRERYLDEHGEEVDVTIFGCHG</sequence>
<dbReference type="GO" id="GO:0022857">
    <property type="term" value="F:transmembrane transporter activity"/>
    <property type="evidence" value="ECO:0007669"/>
    <property type="project" value="InterPro"/>
</dbReference>
<feature type="transmembrane region" description="Helical" evidence="6">
    <location>
        <begin position="66"/>
        <end position="84"/>
    </location>
</feature>
<feature type="transmembrane region" description="Helical" evidence="6">
    <location>
        <begin position="385"/>
        <end position="406"/>
    </location>
</feature>
<dbReference type="GeneID" id="71994323"/>
<feature type="transmembrane region" description="Helical" evidence="6">
    <location>
        <begin position="160"/>
        <end position="180"/>
    </location>
</feature>
<feature type="transmembrane region" description="Helical" evidence="6">
    <location>
        <begin position="129"/>
        <end position="148"/>
    </location>
</feature>
<keyword evidence="5 6" id="KW-0472">Membrane</keyword>
<evidence type="ECO:0000256" key="2">
    <source>
        <dbReference type="ARBA" id="ARBA00022448"/>
    </source>
</evidence>
<gene>
    <name evidence="7" type="ORF">CLAFUR5_14445</name>
</gene>
<evidence type="ECO:0000256" key="4">
    <source>
        <dbReference type="ARBA" id="ARBA00022989"/>
    </source>
</evidence>
<comment type="subcellular location">
    <subcellularLocation>
        <location evidence="1">Membrane</location>
        <topology evidence="1">Multi-pass membrane protein</topology>
    </subcellularLocation>
</comment>
<dbReference type="EMBL" id="CP090175">
    <property type="protein sequence ID" value="UJO24856.1"/>
    <property type="molecule type" value="Genomic_DNA"/>
</dbReference>
<keyword evidence="2" id="KW-0813">Transport</keyword>
<feature type="transmembrane region" description="Helical" evidence="6">
    <location>
        <begin position="264"/>
        <end position="285"/>
    </location>
</feature>
<dbReference type="KEGG" id="ffu:CLAFUR5_14445"/>
<evidence type="ECO:0008006" key="9">
    <source>
        <dbReference type="Google" id="ProtNLM"/>
    </source>
</evidence>
<feature type="transmembrane region" description="Helical" evidence="6">
    <location>
        <begin position="96"/>
        <end position="117"/>
    </location>
</feature>
<feature type="transmembrane region" description="Helical" evidence="6">
    <location>
        <begin position="320"/>
        <end position="342"/>
    </location>
</feature>
<keyword evidence="8" id="KW-1185">Reference proteome</keyword>
<dbReference type="PANTHER" id="PTHR43791">
    <property type="entry name" value="PERMEASE-RELATED"/>
    <property type="match status" value="1"/>
</dbReference>
<reference evidence="7" key="2">
    <citation type="journal article" date="2022" name="Microb. Genom.">
        <title>A chromosome-scale genome assembly of the tomato pathogen Cladosporium fulvum reveals a compartmentalized genome architecture and the presence of a dispensable chromosome.</title>
        <authorList>
            <person name="Zaccaron A.Z."/>
            <person name="Chen L.H."/>
            <person name="Samaras A."/>
            <person name="Stergiopoulos I."/>
        </authorList>
    </citation>
    <scope>NUCLEOTIDE SEQUENCE</scope>
    <source>
        <strain evidence="7">Race5_Kim</strain>
    </source>
</reference>
<name>A0A9Q8PLX7_PASFU</name>
<dbReference type="InterPro" id="IPR011701">
    <property type="entry name" value="MFS"/>
</dbReference>
<dbReference type="SUPFAM" id="SSF103473">
    <property type="entry name" value="MFS general substrate transporter"/>
    <property type="match status" value="1"/>
</dbReference>
<evidence type="ECO:0000256" key="5">
    <source>
        <dbReference type="ARBA" id="ARBA00023136"/>
    </source>
</evidence>
<dbReference type="RefSeq" id="XP_047769222.1">
    <property type="nucleotide sequence ID" value="XM_047913593.1"/>
</dbReference>
<keyword evidence="4 6" id="KW-1133">Transmembrane helix</keyword>
<evidence type="ECO:0000256" key="6">
    <source>
        <dbReference type="SAM" id="Phobius"/>
    </source>
</evidence>
<protein>
    <recommendedName>
        <fullName evidence="9">MFS general substrate transporter</fullName>
    </recommendedName>
</protein>
<feature type="transmembrane region" description="Helical" evidence="6">
    <location>
        <begin position="292"/>
        <end position="314"/>
    </location>
</feature>
<proteinExistence type="predicted"/>
<feature type="transmembrane region" description="Helical" evidence="6">
    <location>
        <begin position="354"/>
        <end position="373"/>
    </location>
</feature>
<dbReference type="AlphaFoldDB" id="A0A9Q8PLX7"/>
<evidence type="ECO:0000256" key="1">
    <source>
        <dbReference type="ARBA" id="ARBA00004141"/>
    </source>
</evidence>
<accession>A0A9Q8PLX7</accession>